<feature type="domain" description="RNase H type-1" evidence="1">
    <location>
        <begin position="5"/>
        <end position="56"/>
    </location>
</feature>
<accession>B9S3S1</accession>
<dbReference type="InterPro" id="IPR002156">
    <property type="entry name" value="RNaseH_domain"/>
</dbReference>
<protein>
    <recommendedName>
        <fullName evidence="1">RNase H type-1 domain-containing protein</fullName>
    </recommendedName>
</protein>
<reference evidence="3" key="1">
    <citation type="journal article" date="2010" name="Nat. Biotechnol.">
        <title>Draft genome sequence of the oilseed species Ricinus communis.</title>
        <authorList>
            <person name="Chan A.P."/>
            <person name="Crabtree J."/>
            <person name="Zhao Q."/>
            <person name="Lorenzi H."/>
            <person name="Orvis J."/>
            <person name="Puiu D."/>
            <person name="Melake-Berhan A."/>
            <person name="Jones K.M."/>
            <person name="Redman J."/>
            <person name="Chen G."/>
            <person name="Cahoon E.B."/>
            <person name="Gedil M."/>
            <person name="Stanke M."/>
            <person name="Haas B.J."/>
            <person name="Wortman J.R."/>
            <person name="Fraser-Liggett C.M."/>
            <person name="Ravel J."/>
            <person name="Rabinowicz P.D."/>
        </authorList>
    </citation>
    <scope>NUCLEOTIDE SEQUENCE [LARGE SCALE GENOMIC DNA]</scope>
    <source>
        <strain evidence="3">cv. Hale</strain>
    </source>
</reference>
<dbReference type="Pfam" id="PF13456">
    <property type="entry name" value="RVT_3"/>
    <property type="match status" value="1"/>
</dbReference>
<dbReference type="GO" id="GO:0003676">
    <property type="term" value="F:nucleic acid binding"/>
    <property type="evidence" value="ECO:0007669"/>
    <property type="project" value="InterPro"/>
</dbReference>
<dbReference type="GO" id="GO:0004523">
    <property type="term" value="F:RNA-DNA hybrid ribonuclease activity"/>
    <property type="evidence" value="ECO:0007669"/>
    <property type="project" value="InterPro"/>
</dbReference>
<keyword evidence="3" id="KW-1185">Reference proteome</keyword>
<evidence type="ECO:0000259" key="1">
    <source>
        <dbReference type="Pfam" id="PF13456"/>
    </source>
</evidence>
<dbReference type="EMBL" id="EQ973862">
    <property type="protein sequence ID" value="EEF41736.1"/>
    <property type="molecule type" value="Genomic_DNA"/>
</dbReference>
<dbReference type="AlphaFoldDB" id="B9S3S1"/>
<proteinExistence type="predicted"/>
<gene>
    <name evidence="2" type="ORF">RCOM_0828370</name>
</gene>
<organism evidence="2 3">
    <name type="scientific">Ricinus communis</name>
    <name type="common">Castor bean</name>
    <dbReference type="NCBI Taxonomy" id="3988"/>
    <lineage>
        <taxon>Eukaryota</taxon>
        <taxon>Viridiplantae</taxon>
        <taxon>Streptophyta</taxon>
        <taxon>Embryophyta</taxon>
        <taxon>Tracheophyta</taxon>
        <taxon>Spermatophyta</taxon>
        <taxon>Magnoliopsida</taxon>
        <taxon>eudicotyledons</taxon>
        <taxon>Gunneridae</taxon>
        <taxon>Pentapetalae</taxon>
        <taxon>rosids</taxon>
        <taxon>fabids</taxon>
        <taxon>Malpighiales</taxon>
        <taxon>Euphorbiaceae</taxon>
        <taxon>Acalyphoideae</taxon>
        <taxon>Acalypheae</taxon>
        <taxon>Ricinus</taxon>
    </lineage>
</organism>
<evidence type="ECO:0000313" key="2">
    <source>
        <dbReference type="EMBL" id="EEF41736.1"/>
    </source>
</evidence>
<name>B9S3S1_RICCO</name>
<sequence length="67" mass="7245">MGVLVVFQALMCDNKDPSPFGLIITDCKALVPLFANVEISFMQRSTNKPAHALACEACSLFGVQVWG</sequence>
<dbReference type="InParanoid" id="B9S3S1"/>
<evidence type="ECO:0000313" key="3">
    <source>
        <dbReference type="Proteomes" id="UP000008311"/>
    </source>
</evidence>
<dbReference type="Proteomes" id="UP000008311">
    <property type="component" value="Unassembled WGS sequence"/>
</dbReference>